<gene>
    <name evidence="3" type="ORF">KGD82_25230</name>
</gene>
<dbReference type="PANTHER" id="PTHR34989">
    <property type="entry name" value="PROTEIN HDED"/>
    <property type="match status" value="1"/>
</dbReference>
<keyword evidence="2" id="KW-0472">Membrane</keyword>
<feature type="transmembrane region" description="Helical" evidence="2">
    <location>
        <begin position="44"/>
        <end position="64"/>
    </location>
</feature>
<organism evidence="3 4">
    <name type="scientific">Nocardiopsis eucommiae</name>
    <dbReference type="NCBI Taxonomy" id="2831970"/>
    <lineage>
        <taxon>Bacteria</taxon>
        <taxon>Bacillati</taxon>
        <taxon>Actinomycetota</taxon>
        <taxon>Actinomycetes</taxon>
        <taxon>Streptosporangiales</taxon>
        <taxon>Nocardiopsidaceae</taxon>
        <taxon>Nocardiopsis</taxon>
    </lineage>
</organism>
<dbReference type="Proteomes" id="UP000682416">
    <property type="component" value="Chromosome"/>
</dbReference>
<dbReference type="KEGG" id="nec:KGD82_25230"/>
<feature type="transmembrane region" description="Helical" evidence="2">
    <location>
        <begin position="131"/>
        <end position="151"/>
    </location>
</feature>
<sequence length="278" mass="28695">MVRYALTGNILGDLSRHWWVLVVRGVVAVVFGLVALVWPGASLLALAIIFGAFALVDGVALAFTAYRAAPGTRMPLGVQAGLSIVLGLLALTWPMAAVLAIVFLIGAWAIVTGVAEIVTAVRLRAHVSSEWLLIFVGALSVIFGLLVWFWPLAGAEAIMLVVGVYAIVFGVVMAVAGFQLRGAADGAVPTGEQDTVADAGLDGADDGTEAAERPGTETSGDADRPVSAFDEGYAGGYTDGYRGEGRDAEPDPGDDGTATPRTGRHRAPKDGPNNPGTP</sequence>
<keyword evidence="4" id="KW-1185">Reference proteome</keyword>
<feature type="transmembrane region" description="Helical" evidence="2">
    <location>
        <begin position="76"/>
        <end position="93"/>
    </location>
</feature>
<dbReference type="GO" id="GO:0005886">
    <property type="term" value="C:plasma membrane"/>
    <property type="evidence" value="ECO:0007669"/>
    <property type="project" value="TreeGrafter"/>
</dbReference>
<evidence type="ECO:0000256" key="2">
    <source>
        <dbReference type="SAM" id="Phobius"/>
    </source>
</evidence>
<name>A0A975LA22_9ACTN</name>
<dbReference type="InterPro" id="IPR052712">
    <property type="entry name" value="Acid_resist_chaperone_HdeD"/>
</dbReference>
<evidence type="ECO:0000313" key="3">
    <source>
        <dbReference type="EMBL" id="QVJ01351.1"/>
    </source>
</evidence>
<dbReference type="AlphaFoldDB" id="A0A975LA22"/>
<keyword evidence="2" id="KW-1133">Transmembrane helix</keyword>
<proteinExistence type="predicted"/>
<feature type="transmembrane region" description="Helical" evidence="2">
    <location>
        <begin position="157"/>
        <end position="178"/>
    </location>
</feature>
<feature type="transmembrane region" description="Helical" evidence="2">
    <location>
        <begin position="99"/>
        <end position="119"/>
    </location>
</feature>
<dbReference type="RefSeq" id="WP_431871500.1">
    <property type="nucleotide sequence ID" value="NZ_CBDRIY010000026.1"/>
</dbReference>
<feature type="region of interest" description="Disordered" evidence="1">
    <location>
        <begin position="187"/>
        <end position="278"/>
    </location>
</feature>
<protein>
    <submittedName>
        <fullName evidence="3">HdeD family acid-resistance protein</fullName>
    </submittedName>
</protein>
<keyword evidence="2" id="KW-0812">Transmembrane</keyword>
<dbReference type="InterPro" id="IPR005325">
    <property type="entry name" value="DUF308_memb"/>
</dbReference>
<dbReference type="Pfam" id="PF03729">
    <property type="entry name" value="DUF308"/>
    <property type="match status" value="2"/>
</dbReference>
<evidence type="ECO:0000313" key="4">
    <source>
        <dbReference type="Proteomes" id="UP000682416"/>
    </source>
</evidence>
<evidence type="ECO:0000256" key="1">
    <source>
        <dbReference type="SAM" id="MobiDB-lite"/>
    </source>
</evidence>
<accession>A0A975LA22</accession>
<dbReference type="PANTHER" id="PTHR34989:SF1">
    <property type="entry name" value="PROTEIN HDED"/>
    <property type="match status" value="1"/>
</dbReference>
<reference evidence="3" key="1">
    <citation type="submission" date="2021-05" db="EMBL/GenBank/DDBJ databases">
        <authorList>
            <person name="Kaiqin L."/>
            <person name="Jian G."/>
        </authorList>
    </citation>
    <scope>NUCLEOTIDE SEQUENCE</scope>
    <source>
        <strain evidence="3">HDS5</strain>
    </source>
</reference>
<dbReference type="EMBL" id="CP074402">
    <property type="protein sequence ID" value="QVJ01351.1"/>
    <property type="molecule type" value="Genomic_DNA"/>
</dbReference>
<feature type="transmembrane region" description="Helical" evidence="2">
    <location>
        <begin position="18"/>
        <end position="38"/>
    </location>
</feature>